<organism evidence="1 2">
    <name type="scientific">Azospirillum doebereinerae</name>
    <dbReference type="NCBI Taxonomy" id="92933"/>
    <lineage>
        <taxon>Bacteria</taxon>
        <taxon>Pseudomonadati</taxon>
        <taxon>Pseudomonadota</taxon>
        <taxon>Alphaproteobacteria</taxon>
        <taxon>Rhodospirillales</taxon>
        <taxon>Azospirillaceae</taxon>
        <taxon>Azospirillum</taxon>
    </lineage>
</organism>
<dbReference type="Proteomes" id="UP000280346">
    <property type="component" value="Unassembled WGS sequence"/>
</dbReference>
<evidence type="ECO:0000313" key="2">
    <source>
        <dbReference type="Proteomes" id="UP000280346"/>
    </source>
</evidence>
<proteinExistence type="predicted"/>
<keyword evidence="2" id="KW-1185">Reference proteome</keyword>
<reference evidence="1 2" key="1">
    <citation type="submission" date="2018-12" db="EMBL/GenBank/DDBJ databases">
        <authorList>
            <person name="Yang Y."/>
        </authorList>
    </citation>
    <scope>NUCLEOTIDE SEQUENCE [LARGE SCALE GENOMIC DNA]</scope>
    <source>
        <strain evidence="1 2">GSF71</strain>
    </source>
</reference>
<dbReference type="AlphaFoldDB" id="A0A3S0XB76"/>
<dbReference type="OrthoDB" id="7307757at2"/>
<dbReference type="RefSeq" id="WP_126998666.1">
    <property type="nucleotide sequence ID" value="NZ_CP173191.1"/>
</dbReference>
<gene>
    <name evidence="1" type="ORF">EJ913_13580</name>
</gene>
<protein>
    <submittedName>
        <fullName evidence="1">Uncharacterized protein</fullName>
    </submittedName>
</protein>
<dbReference type="EMBL" id="RZIJ01000009">
    <property type="protein sequence ID" value="RUQ70788.1"/>
    <property type="molecule type" value="Genomic_DNA"/>
</dbReference>
<comment type="caution">
    <text evidence="1">The sequence shown here is derived from an EMBL/GenBank/DDBJ whole genome shotgun (WGS) entry which is preliminary data.</text>
</comment>
<accession>A0A3S0XB76</accession>
<evidence type="ECO:0000313" key="1">
    <source>
        <dbReference type="EMBL" id="RUQ70788.1"/>
    </source>
</evidence>
<sequence length="86" mass="9332">MDTFALDPVRALISRTRVAEMKSLGWRVVGPGEEGSFLMEGPELGGGPERLVQPLGSLFDDLIARALERADAIDQQTSRRAARHAA</sequence>
<name>A0A3S0XB76_9PROT</name>